<accession>A0A7X3FZ54</accession>
<dbReference type="Pfam" id="PF14583">
    <property type="entry name" value="Pectate_lyase22"/>
    <property type="match status" value="1"/>
</dbReference>
<organism evidence="3 4">
    <name type="scientific">Massilia cellulosiltytica</name>
    <dbReference type="NCBI Taxonomy" id="2683234"/>
    <lineage>
        <taxon>Bacteria</taxon>
        <taxon>Pseudomonadati</taxon>
        <taxon>Pseudomonadota</taxon>
        <taxon>Betaproteobacteria</taxon>
        <taxon>Burkholderiales</taxon>
        <taxon>Oxalobacteraceae</taxon>
        <taxon>Telluria group</taxon>
        <taxon>Massilia</taxon>
    </lineage>
</organism>
<evidence type="ECO:0000313" key="3">
    <source>
        <dbReference type="EMBL" id="MVW60705.1"/>
    </source>
</evidence>
<sequence>MFRSRIFRAAVIAAACIGAHALADTLPSTWVDKDTGHRVWRLTPEPDSASLYFNYTAVSPDGKWMVYNAPDGIHGLDLVTRKTRLLVANHGDRMATRTIAVGRKSNVVFFLSDDPGTHATSVNQVDFDTGVVRKLVDVPAGYKIDSINADDTLAAGTYEIKGEATARQDAPGGPLNQPRNKGEMMERRLAARIPLVLFTIDLKSGKETRLLRSTDWINHLLFSPTDPGLLMYCHEGPWQKVDRIWTIRTDGSANTLIHRRTMAMEIAGHEFWGQDGKTVWYDWQYPKGAAFYVAGYNLETGRRTAYQLERNDWSIHFNVSNDGTLFAGDGGDPGQVAHAPDGEWIVLLRPQSVLGPGAINQKDFWQPGVFRPERLVNMAHHNYHLEPNIRFTPDKKMVVFRTNMFGPTYVLGVEVDKTAAGAADVMSTPDLARRFNPVAPVSTGAVAAK</sequence>
<evidence type="ECO:0000313" key="4">
    <source>
        <dbReference type="Proteomes" id="UP000443353"/>
    </source>
</evidence>
<comment type="caution">
    <text evidence="3">The sequence shown here is derived from an EMBL/GenBank/DDBJ whole genome shotgun (WGS) entry which is preliminary data.</text>
</comment>
<keyword evidence="3" id="KW-0456">Lyase</keyword>
<feature type="domain" description="Oligogalacturonate lyase" evidence="2">
    <location>
        <begin position="29"/>
        <end position="406"/>
    </location>
</feature>
<dbReference type="InterPro" id="IPR015943">
    <property type="entry name" value="WD40/YVTN_repeat-like_dom_sf"/>
</dbReference>
<dbReference type="Gene3D" id="2.130.10.10">
    <property type="entry name" value="YVTN repeat-like/Quinoprotein amine dehydrogenase"/>
    <property type="match status" value="1"/>
</dbReference>
<keyword evidence="4" id="KW-1185">Reference proteome</keyword>
<evidence type="ECO:0000259" key="2">
    <source>
        <dbReference type="Pfam" id="PF14583"/>
    </source>
</evidence>
<reference evidence="3 4" key="1">
    <citation type="submission" date="2019-12" db="EMBL/GenBank/DDBJ databases">
        <authorList>
            <person name="Li C."/>
            <person name="Zhao J."/>
        </authorList>
    </citation>
    <scope>NUCLEOTIDE SEQUENCE [LARGE SCALE GENOMIC DNA]</scope>
    <source>
        <strain evidence="3 4">NEAU-DD11</strain>
    </source>
</reference>
<evidence type="ECO:0000256" key="1">
    <source>
        <dbReference type="SAM" id="SignalP"/>
    </source>
</evidence>
<protein>
    <submittedName>
        <fullName evidence="3">Oligogalacturonate lyase</fullName>
    </submittedName>
</protein>
<dbReference type="GO" id="GO:0047487">
    <property type="term" value="F:oligogalacturonide lyase activity"/>
    <property type="evidence" value="ECO:0007669"/>
    <property type="project" value="InterPro"/>
</dbReference>
<dbReference type="InterPro" id="IPR027946">
    <property type="entry name" value="Ogl_dom"/>
</dbReference>
<proteinExistence type="predicted"/>
<dbReference type="SUPFAM" id="SSF82171">
    <property type="entry name" value="DPP6 N-terminal domain-like"/>
    <property type="match status" value="1"/>
</dbReference>
<dbReference type="Proteomes" id="UP000443353">
    <property type="component" value="Unassembled WGS sequence"/>
</dbReference>
<dbReference type="EMBL" id="WSES01000003">
    <property type="protein sequence ID" value="MVW60705.1"/>
    <property type="molecule type" value="Genomic_DNA"/>
</dbReference>
<dbReference type="GO" id="GO:0045490">
    <property type="term" value="P:pectin catabolic process"/>
    <property type="evidence" value="ECO:0007669"/>
    <property type="project" value="InterPro"/>
</dbReference>
<keyword evidence="1" id="KW-0732">Signal</keyword>
<name>A0A7X3FZ54_9BURK</name>
<feature type="chain" id="PRO_5031232288" evidence="1">
    <location>
        <begin position="24"/>
        <end position="449"/>
    </location>
</feature>
<dbReference type="AlphaFoldDB" id="A0A7X3FZ54"/>
<dbReference type="RefSeq" id="WP_160408855.1">
    <property type="nucleotide sequence ID" value="NZ_WSES01000003.1"/>
</dbReference>
<gene>
    <name evidence="3" type="ORF">GPY61_12270</name>
</gene>
<feature type="signal peptide" evidence="1">
    <location>
        <begin position="1"/>
        <end position="23"/>
    </location>
</feature>